<dbReference type="PROSITE" id="PS50975">
    <property type="entry name" value="ATP_GRASP"/>
    <property type="match status" value="1"/>
</dbReference>
<feature type="domain" description="ATP-grasp" evidence="2">
    <location>
        <begin position="92"/>
        <end position="146"/>
    </location>
</feature>
<evidence type="ECO:0000259" key="2">
    <source>
        <dbReference type="PROSITE" id="PS50975"/>
    </source>
</evidence>
<dbReference type="Gene3D" id="3.30.1490.20">
    <property type="entry name" value="ATP-grasp fold, A domain"/>
    <property type="match status" value="1"/>
</dbReference>
<reference evidence="3 4" key="1">
    <citation type="submission" date="2024-02" db="EMBL/GenBank/DDBJ databases">
        <title>Rubritalea halochordaticola NBRC 107102.</title>
        <authorList>
            <person name="Ichikawa N."/>
            <person name="Katano-Makiyama Y."/>
            <person name="Hidaka K."/>
        </authorList>
    </citation>
    <scope>NUCLEOTIDE SEQUENCE [LARGE SCALE GENOMIC DNA]</scope>
    <source>
        <strain evidence="3 4">NBRC 107102</strain>
    </source>
</reference>
<gene>
    <name evidence="3" type="ORF">Rhal01_01383</name>
</gene>
<dbReference type="SUPFAM" id="SSF56059">
    <property type="entry name" value="Glutathione synthetase ATP-binding domain-like"/>
    <property type="match status" value="1"/>
</dbReference>
<dbReference type="RefSeq" id="WP_346188046.1">
    <property type="nucleotide sequence ID" value="NZ_BAABRL010000003.1"/>
</dbReference>
<accession>A0ABP9UY86</accession>
<dbReference type="InterPro" id="IPR011761">
    <property type="entry name" value="ATP-grasp"/>
</dbReference>
<dbReference type="Pfam" id="PF02786">
    <property type="entry name" value="CPSase_L_D2"/>
    <property type="match status" value="1"/>
</dbReference>
<dbReference type="Pfam" id="PF08443">
    <property type="entry name" value="RimK"/>
    <property type="match status" value="1"/>
</dbReference>
<evidence type="ECO:0000313" key="3">
    <source>
        <dbReference type="EMBL" id="GAA5495208.1"/>
    </source>
</evidence>
<dbReference type="InterPro" id="IPR013651">
    <property type="entry name" value="ATP-grasp_RimK-type"/>
</dbReference>
<dbReference type="PANTHER" id="PTHR21621:SF0">
    <property type="entry name" value="BETA-CITRYLGLUTAMATE SYNTHASE B-RELATED"/>
    <property type="match status" value="1"/>
</dbReference>
<dbReference type="Gene3D" id="3.30.470.20">
    <property type="entry name" value="ATP-grasp fold, B domain"/>
    <property type="match status" value="1"/>
</dbReference>
<dbReference type="InterPro" id="IPR013815">
    <property type="entry name" value="ATP_grasp_subdomain_1"/>
</dbReference>
<name>A0ABP9UY86_9BACT</name>
<evidence type="ECO:0000313" key="4">
    <source>
        <dbReference type="Proteomes" id="UP001424741"/>
    </source>
</evidence>
<protein>
    <recommendedName>
        <fullName evidence="2">ATP-grasp domain-containing protein</fullName>
    </recommendedName>
</protein>
<evidence type="ECO:0000256" key="1">
    <source>
        <dbReference type="PROSITE-ProRule" id="PRU00409"/>
    </source>
</evidence>
<keyword evidence="1" id="KW-0067">ATP-binding</keyword>
<dbReference type="Proteomes" id="UP001424741">
    <property type="component" value="Unassembled WGS sequence"/>
</dbReference>
<keyword evidence="4" id="KW-1185">Reference proteome</keyword>
<dbReference type="PANTHER" id="PTHR21621">
    <property type="entry name" value="RIBOSOMAL PROTEIN S6 MODIFICATION PROTEIN"/>
    <property type="match status" value="1"/>
</dbReference>
<dbReference type="InterPro" id="IPR005479">
    <property type="entry name" value="CPAse_ATP-bd"/>
</dbReference>
<proteinExistence type="predicted"/>
<sequence>MIAISCNGKGFKDRWIQYCIDKKIPYKVIDCTQSDVISQLTDCSALMWHWHHADPKAILFARQLTYSLEAVGKKVFPDSSTAWHFDDKVGQKYLLESIGAPLVDSTVFYNKDDALDWANRCAYPIVFKLRGGAGARNVKLIRSRRECRAIIRQAFGRGFPAFDRIANFKDVWEKFKGRRVGMIHLLKACGRLFIVPTHMRNLPRDRGYIYFQEFIPGNDSDIRVVVIDRRAFAIRRFCRDGDFRASGSGRLQYLGDGDLDHEVLRISFETTKKLNAQCLAYDFVFDANKSARIVEISYGFSMEAYDNCLGYWDESGGWHPGDFNPQGFMVESILSK</sequence>
<comment type="caution">
    <text evidence="3">The sequence shown here is derived from an EMBL/GenBank/DDBJ whole genome shotgun (WGS) entry which is preliminary data.</text>
</comment>
<dbReference type="EMBL" id="BAABRL010000003">
    <property type="protein sequence ID" value="GAA5495208.1"/>
    <property type="molecule type" value="Genomic_DNA"/>
</dbReference>
<keyword evidence="1" id="KW-0547">Nucleotide-binding</keyword>
<organism evidence="3 4">
    <name type="scientific">Rubritalea halochordaticola</name>
    <dbReference type="NCBI Taxonomy" id="714537"/>
    <lineage>
        <taxon>Bacteria</taxon>
        <taxon>Pseudomonadati</taxon>
        <taxon>Verrucomicrobiota</taxon>
        <taxon>Verrucomicrobiia</taxon>
        <taxon>Verrucomicrobiales</taxon>
        <taxon>Rubritaleaceae</taxon>
        <taxon>Rubritalea</taxon>
    </lineage>
</organism>